<gene>
    <name evidence="7" type="ORF">OC25_12720</name>
</gene>
<comment type="caution">
    <text evidence="7">The sequence shown here is derived from an EMBL/GenBank/DDBJ whole genome shotgun (WGS) entry which is preliminary data.</text>
</comment>
<dbReference type="RefSeq" id="WP_039476626.1">
    <property type="nucleotide sequence ID" value="NZ_JSYN01000015.1"/>
</dbReference>
<name>A0A0C1DHA4_9SPHI</name>
<keyword evidence="4 5" id="KW-0472">Membrane</keyword>
<proteinExistence type="predicted"/>
<evidence type="ECO:0000256" key="2">
    <source>
        <dbReference type="ARBA" id="ARBA00022692"/>
    </source>
</evidence>
<evidence type="ECO:0000256" key="3">
    <source>
        <dbReference type="ARBA" id="ARBA00022989"/>
    </source>
</evidence>
<feature type="transmembrane region" description="Helical" evidence="5">
    <location>
        <begin position="134"/>
        <end position="155"/>
    </location>
</feature>
<evidence type="ECO:0000259" key="6">
    <source>
        <dbReference type="Pfam" id="PF04138"/>
    </source>
</evidence>
<evidence type="ECO:0000256" key="1">
    <source>
        <dbReference type="ARBA" id="ARBA00004141"/>
    </source>
</evidence>
<dbReference type="InterPro" id="IPR007267">
    <property type="entry name" value="GtrA_DPMS_TM"/>
</dbReference>
<sequence length="167" mass="19826">MRKAILAFIDFFYPPFKRFVSLHNFRYLATGGSTFVLGLVMFWVAYNYIFLTEEVKVSFFTLKRNTISLAVEFIVVIPYSFILNKYLIFTHSEVKSRVQLFRFLNLQFINMLLNYVLLKFFVEILGIYPTISRLVVQVGIALFSYMYQHYFTFSVKKIGGKKEKKKH</sequence>
<evidence type="ECO:0000256" key="5">
    <source>
        <dbReference type="SAM" id="Phobius"/>
    </source>
</evidence>
<feature type="transmembrane region" description="Helical" evidence="5">
    <location>
        <begin position="108"/>
        <end position="128"/>
    </location>
</feature>
<evidence type="ECO:0000313" key="8">
    <source>
        <dbReference type="Proteomes" id="UP000031246"/>
    </source>
</evidence>
<accession>A0A0C1DHA4</accession>
<feature type="transmembrane region" description="Helical" evidence="5">
    <location>
        <begin position="66"/>
        <end position="87"/>
    </location>
</feature>
<evidence type="ECO:0000256" key="4">
    <source>
        <dbReference type="ARBA" id="ARBA00023136"/>
    </source>
</evidence>
<feature type="transmembrane region" description="Helical" evidence="5">
    <location>
        <begin position="27"/>
        <end position="46"/>
    </location>
</feature>
<protein>
    <recommendedName>
        <fullName evidence="6">GtrA/DPMS transmembrane domain-containing protein</fullName>
    </recommendedName>
</protein>
<organism evidence="7 8">
    <name type="scientific">Pedobacter kyungheensis</name>
    <dbReference type="NCBI Taxonomy" id="1069985"/>
    <lineage>
        <taxon>Bacteria</taxon>
        <taxon>Pseudomonadati</taxon>
        <taxon>Bacteroidota</taxon>
        <taxon>Sphingobacteriia</taxon>
        <taxon>Sphingobacteriales</taxon>
        <taxon>Sphingobacteriaceae</taxon>
        <taxon>Pedobacter</taxon>
    </lineage>
</organism>
<keyword evidence="2 5" id="KW-0812">Transmembrane</keyword>
<dbReference type="EMBL" id="JSYN01000015">
    <property type="protein sequence ID" value="KIA93300.1"/>
    <property type="molecule type" value="Genomic_DNA"/>
</dbReference>
<dbReference type="OrthoDB" id="771485at2"/>
<evidence type="ECO:0000313" key="7">
    <source>
        <dbReference type="EMBL" id="KIA93300.1"/>
    </source>
</evidence>
<keyword evidence="3 5" id="KW-1133">Transmembrane helix</keyword>
<dbReference type="GO" id="GO:0016020">
    <property type="term" value="C:membrane"/>
    <property type="evidence" value="ECO:0007669"/>
    <property type="project" value="UniProtKB-SubCell"/>
</dbReference>
<feature type="domain" description="GtrA/DPMS transmembrane" evidence="6">
    <location>
        <begin position="26"/>
        <end position="153"/>
    </location>
</feature>
<dbReference type="Pfam" id="PF04138">
    <property type="entry name" value="GtrA_DPMS_TM"/>
    <property type="match status" value="1"/>
</dbReference>
<keyword evidence="8" id="KW-1185">Reference proteome</keyword>
<dbReference type="GO" id="GO:0000271">
    <property type="term" value="P:polysaccharide biosynthetic process"/>
    <property type="evidence" value="ECO:0007669"/>
    <property type="project" value="InterPro"/>
</dbReference>
<comment type="subcellular location">
    <subcellularLocation>
        <location evidence="1">Membrane</location>
        <topology evidence="1">Multi-pass membrane protein</topology>
    </subcellularLocation>
</comment>
<reference evidence="7 8" key="1">
    <citation type="submission" date="2014-10" db="EMBL/GenBank/DDBJ databases">
        <title>Pedobacter Kyungheensis.</title>
        <authorList>
            <person name="Anderson B.M."/>
            <person name="Newman J.D."/>
        </authorList>
    </citation>
    <scope>NUCLEOTIDE SEQUENCE [LARGE SCALE GENOMIC DNA]</scope>
    <source>
        <strain evidence="7 8">KACC 16221</strain>
    </source>
</reference>
<dbReference type="Proteomes" id="UP000031246">
    <property type="component" value="Unassembled WGS sequence"/>
</dbReference>
<dbReference type="AlphaFoldDB" id="A0A0C1DHA4"/>